<feature type="non-terminal residue" evidence="1">
    <location>
        <position position="1"/>
    </location>
</feature>
<comment type="caution">
    <text evidence="1">The sequence shown here is derived from an EMBL/GenBank/DDBJ whole genome shotgun (WGS) entry which is preliminary data.</text>
</comment>
<organism evidence="1 2">
    <name type="scientific">Coniosporium uncinatum</name>
    <dbReference type="NCBI Taxonomy" id="93489"/>
    <lineage>
        <taxon>Eukaryota</taxon>
        <taxon>Fungi</taxon>
        <taxon>Dikarya</taxon>
        <taxon>Ascomycota</taxon>
        <taxon>Pezizomycotina</taxon>
        <taxon>Dothideomycetes</taxon>
        <taxon>Dothideomycetes incertae sedis</taxon>
        <taxon>Coniosporium</taxon>
    </lineage>
</organism>
<reference evidence="1" key="1">
    <citation type="submission" date="2024-09" db="EMBL/GenBank/DDBJ databases">
        <title>Black Yeasts Isolated from many extreme environments.</title>
        <authorList>
            <person name="Coleine C."/>
            <person name="Stajich J.E."/>
            <person name="Selbmann L."/>
        </authorList>
    </citation>
    <scope>NUCLEOTIDE SEQUENCE</scope>
    <source>
        <strain evidence="1">CCFEE 5737</strain>
    </source>
</reference>
<proteinExistence type="predicted"/>
<protein>
    <submittedName>
        <fullName evidence="1">Uncharacterized protein</fullName>
    </submittedName>
</protein>
<dbReference type="EMBL" id="JAWDJW010008715">
    <property type="protein sequence ID" value="KAK3060263.1"/>
    <property type="molecule type" value="Genomic_DNA"/>
</dbReference>
<keyword evidence="2" id="KW-1185">Reference proteome</keyword>
<accession>A0ACC3D1H0</accession>
<dbReference type="Proteomes" id="UP001186974">
    <property type="component" value="Unassembled WGS sequence"/>
</dbReference>
<evidence type="ECO:0000313" key="1">
    <source>
        <dbReference type="EMBL" id="KAK3060263.1"/>
    </source>
</evidence>
<gene>
    <name evidence="1" type="ORF">LTS18_008936</name>
</gene>
<name>A0ACC3D1H0_9PEZI</name>
<sequence length="83" mass="8678">FANAITNTTSTSDAYPYYIPLGVALPGGSRPTCNQCLKQTMSIFATAASNATQPVSQTYGNAAQQINIGCGPDFVNDTVQIKS</sequence>
<evidence type="ECO:0000313" key="2">
    <source>
        <dbReference type="Proteomes" id="UP001186974"/>
    </source>
</evidence>
<feature type="non-terminal residue" evidence="1">
    <location>
        <position position="83"/>
    </location>
</feature>